<dbReference type="EMBL" id="ML735289">
    <property type="protein sequence ID" value="KAE8387689.1"/>
    <property type="molecule type" value="Genomic_DNA"/>
</dbReference>
<name>A0A5N7C0Z5_PETAA</name>
<protein>
    <recommendedName>
        <fullName evidence="6">Extracellular membrane protein CFEM domain-containing protein</fullName>
    </recommendedName>
</protein>
<accession>A0A8H5ZYX8</accession>
<evidence type="ECO:0000256" key="1">
    <source>
        <dbReference type="SAM" id="MobiDB-lite"/>
    </source>
</evidence>
<feature type="compositionally biased region" description="Low complexity" evidence="1">
    <location>
        <begin position="110"/>
        <end position="163"/>
    </location>
</feature>
<proteinExistence type="predicted"/>
<sequence length="191" mass="18510">MKLNLITLTSLVALAAAQSSSTTESAPSTTVSLSPEQSCAKKCDASDLCCIAGCFKVPCPNGSQANDTNNCVAACPQGTGSPADTQRYANCQNECYSSHFFPITATGAPGASKTSASDSDATTTGKDSSSTGKGSSSTGSGSKSSQSGSSGTSTSSGSAASGTPNAASVAQLKLGVSAAGIAGLALGIWAL</sequence>
<evidence type="ECO:0000313" key="5">
    <source>
        <dbReference type="Proteomes" id="UP000541154"/>
    </source>
</evidence>
<gene>
    <name evidence="3" type="ORF">BDV23DRAFT_160621</name>
    <name evidence="4" type="ORF">ETB97_003648</name>
</gene>
<feature type="region of interest" description="Disordered" evidence="1">
    <location>
        <begin position="109"/>
        <end position="165"/>
    </location>
</feature>
<feature type="signal peptide" evidence="2">
    <location>
        <begin position="1"/>
        <end position="17"/>
    </location>
</feature>
<evidence type="ECO:0000313" key="4">
    <source>
        <dbReference type="EMBL" id="KAF5858851.1"/>
    </source>
</evidence>
<keyword evidence="2" id="KW-0732">Signal</keyword>
<keyword evidence="5" id="KW-1185">Reference proteome</keyword>
<dbReference type="Proteomes" id="UP000326877">
    <property type="component" value="Unassembled WGS sequence"/>
</dbReference>
<evidence type="ECO:0000313" key="3">
    <source>
        <dbReference type="EMBL" id="KAE8387689.1"/>
    </source>
</evidence>
<dbReference type="OMA" id="CCIAGCF"/>
<dbReference type="AlphaFoldDB" id="A0A5N7C0Z5"/>
<accession>A0A5N6FXB0</accession>
<dbReference type="Proteomes" id="UP000541154">
    <property type="component" value="Unassembled WGS sequence"/>
</dbReference>
<accession>A0A5N7C0Z5</accession>
<evidence type="ECO:0008006" key="6">
    <source>
        <dbReference type="Google" id="ProtNLM"/>
    </source>
</evidence>
<evidence type="ECO:0000256" key="2">
    <source>
        <dbReference type="SAM" id="SignalP"/>
    </source>
</evidence>
<reference evidence="4 5" key="1">
    <citation type="submission" date="2019-04" db="EMBL/GenBank/DDBJ databases">
        <title>Aspergillus burnettii sp. nov., novel species from soil in southeast Queensland.</title>
        <authorList>
            <person name="Gilchrist C.L.M."/>
            <person name="Pitt J.I."/>
            <person name="Lange L."/>
            <person name="Lacey H.J."/>
            <person name="Vuong D."/>
            <person name="Midgley D.J."/>
            <person name="Greenfield P."/>
            <person name="Bradbury M."/>
            <person name="Lacey E."/>
            <person name="Busk P.K."/>
            <person name="Pilgaard B."/>
            <person name="Chooi Y.H."/>
            <person name="Piggott A.M."/>
        </authorList>
    </citation>
    <scope>NUCLEOTIDE SEQUENCE [LARGE SCALE GENOMIC DNA]</scope>
    <source>
        <strain evidence="4 5">FRR 5400</strain>
    </source>
</reference>
<feature type="chain" id="PRO_5043207815" description="Extracellular membrane protein CFEM domain-containing protein" evidence="2">
    <location>
        <begin position="18"/>
        <end position="191"/>
    </location>
</feature>
<dbReference type="EMBL" id="SPNV01000188">
    <property type="protein sequence ID" value="KAF5858851.1"/>
    <property type="molecule type" value="Genomic_DNA"/>
</dbReference>
<dbReference type="OrthoDB" id="5597238at2759"/>
<organism evidence="3">
    <name type="scientific">Petromyces alliaceus</name>
    <name type="common">Aspergillus alliaceus</name>
    <dbReference type="NCBI Taxonomy" id="209559"/>
    <lineage>
        <taxon>Eukaryota</taxon>
        <taxon>Fungi</taxon>
        <taxon>Dikarya</taxon>
        <taxon>Ascomycota</taxon>
        <taxon>Pezizomycotina</taxon>
        <taxon>Eurotiomycetes</taxon>
        <taxon>Eurotiomycetidae</taxon>
        <taxon>Eurotiales</taxon>
        <taxon>Aspergillaceae</taxon>
        <taxon>Aspergillus</taxon>
        <taxon>Aspergillus subgen. Circumdati</taxon>
    </lineage>
</organism>
<reference evidence="3" key="2">
    <citation type="submission" date="2019-04" db="EMBL/GenBank/DDBJ databases">
        <title>Friends and foes A comparative genomics studyof 23 Aspergillus species from section Flavi.</title>
        <authorList>
            <consortium name="DOE Joint Genome Institute"/>
            <person name="Kjaerbolling I."/>
            <person name="Vesth T."/>
            <person name="Frisvad J.C."/>
            <person name="Nybo J.L."/>
            <person name="Theobald S."/>
            <person name="Kildgaard S."/>
            <person name="Isbrandt T."/>
            <person name="Kuo A."/>
            <person name="Sato A."/>
            <person name="Lyhne E.K."/>
            <person name="Kogle M.E."/>
            <person name="Wiebenga A."/>
            <person name="Kun R.S."/>
            <person name="Lubbers R.J."/>
            <person name="Makela M.R."/>
            <person name="Barry K."/>
            <person name="Chovatia M."/>
            <person name="Clum A."/>
            <person name="Daum C."/>
            <person name="Haridas S."/>
            <person name="He G."/>
            <person name="LaButti K."/>
            <person name="Lipzen A."/>
            <person name="Mondo S."/>
            <person name="Riley R."/>
            <person name="Salamov A."/>
            <person name="Simmons B.A."/>
            <person name="Magnuson J.K."/>
            <person name="Henrissat B."/>
            <person name="Mortensen U.H."/>
            <person name="Larsen T.O."/>
            <person name="Devries R.P."/>
            <person name="Grigoriev I.V."/>
            <person name="Machida M."/>
            <person name="Baker S.E."/>
            <person name="Andersen M.R."/>
        </authorList>
    </citation>
    <scope>NUCLEOTIDE SEQUENCE [LARGE SCALE GENOMIC DNA]</scope>
    <source>
        <strain evidence="3">IBT 14317</strain>
    </source>
</reference>